<feature type="chain" id="PRO_5003446399" description="DUF7707 domain-containing protein" evidence="2">
    <location>
        <begin position="22"/>
        <end position="226"/>
    </location>
</feature>
<dbReference type="OMA" id="KNPCGAQ"/>
<gene>
    <name evidence="4" type="ORF">CCM_07653</name>
</gene>
<dbReference type="OrthoDB" id="2439692at2759"/>
<feature type="domain" description="DUF7707" evidence="3">
    <location>
        <begin position="55"/>
        <end position="137"/>
    </location>
</feature>
<dbReference type="eggNOG" id="ENOG502S9NN">
    <property type="taxonomic scope" value="Eukaryota"/>
</dbReference>
<evidence type="ECO:0000313" key="4">
    <source>
        <dbReference type="EMBL" id="EGX89401.1"/>
    </source>
</evidence>
<dbReference type="PANTHER" id="PTHR38118">
    <property type="entry name" value="ANCHORED CELL WALL PROTEIN 11-RELATED"/>
    <property type="match status" value="1"/>
</dbReference>
<keyword evidence="2" id="KW-0732">Signal</keyword>
<evidence type="ECO:0000259" key="3">
    <source>
        <dbReference type="Pfam" id="PF24808"/>
    </source>
</evidence>
<feature type="signal peptide" evidence="2">
    <location>
        <begin position="1"/>
        <end position="21"/>
    </location>
</feature>
<dbReference type="Pfam" id="PF24808">
    <property type="entry name" value="DUF7707"/>
    <property type="match status" value="1"/>
</dbReference>
<dbReference type="VEuPathDB" id="FungiDB:CCM_07653"/>
<organism evidence="4 5">
    <name type="scientific">Cordyceps militaris (strain CM01)</name>
    <name type="common">Caterpillar fungus</name>
    <dbReference type="NCBI Taxonomy" id="983644"/>
    <lineage>
        <taxon>Eukaryota</taxon>
        <taxon>Fungi</taxon>
        <taxon>Dikarya</taxon>
        <taxon>Ascomycota</taxon>
        <taxon>Pezizomycotina</taxon>
        <taxon>Sordariomycetes</taxon>
        <taxon>Hypocreomycetidae</taxon>
        <taxon>Hypocreales</taxon>
        <taxon>Cordycipitaceae</taxon>
        <taxon>Cordyceps</taxon>
    </lineage>
</organism>
<evidence type="ECO:0000313" key="5">
    <source>
        <dbReference type="Proteomes" id="UP000001610"/>
    </source>
</evidence>
<accession>G3JQV7</accession>
<protein>
    <recommendedName>
        <fullName evidence="3">DUF7707 domain-containing protein</fullName>
    </recommendedName>
</protein>
<feature type="compositionally biased region" description="Low complexity" evidence="1">
    <location>
        <begin position="143"/>
        <end position="157"/>
    </location>
</feature>
<feature type="compositionally biased region" description="Low complexity" evidence="1">
    <location>
        <begin position="166"/>
        <end position="177"/>
    </location>
</feature>
<evidence type="ECO:0000256" key="2">
    <source>
        <dbReference type="SAM" id="SignalP"/>
    </source>
</evidence>
<dbReference type="Proteomes" id="UP000001610">
    <property type="component" value="Unassembled WGS sequence"/>
</dbReference>
<dbReference type="InParanoid" id="G3JQV7"/>
<dbReference type="InterPro" id="IPR056124">
    <property type="entry name" value="DUF7707"/>
</dbReference>
<dbReference type="AlphaFoldDB" id="G3JQV7"/>
<dbReference type="HOGENOM" id="CLU_084512_0_0_1"/>
<dbReference type="PANTHER" id="PTHR38118:SF2">
    <property type="entry name" value="CDP-ALCOHOL PHOSPHATIDYLTRANSFERASE PROTEIN"/>
    <property type="match status" value="1"/>
</dbReference>
<dbReference type="EMBL" id="JH126404">
    <property type="protein sequence ID" value="EGX89401.1"/>
    <property type="molecule type" value="Genomic_DNA"/>
</dbReference>
<dbReference type="KEGG" id="cmt:CCM_07653"/>
<name>G3JQV7_CORMM</name>
<dbReference type="RefSeq" id="XP_006672856.1">
    <property type="nucleotide sequence ID" value="XM_006672793.1"/>
</dbReference>
<proteinExistence type="predicted"/>
<keyword evidence="5" id="KW-1185">Reference proteome</keyword>
<reference evidence="4 5" key="1">
    <citation type="journal article" date="2011" name="Genome Biol.">
        <title>Genome sequence of the insect pathogenic fungus Cordyceps militaris, a valued traditional Chinese medicine.</title>
        <authorList>
            <person name="Zheng P."/>
            <person name="Xia Y."/>
            <person name="Xiao G."/>
            <person name="Xiong C."/>
            <person name="Hu X."/>
            <person name="Zhang S."/>
            <person name="Zheng H."/>
            <person name="Huang Y."/>
            <person name="Zhou Y."/>
            <person name="Wang S."/>
            <person name="Zhao G.P."/>
            <person name="Liu X."/>
            <person name="St Leger R.J."/>
            <person name="Wang C."/>
        </authorList>
    </citation>
    <scope>NUCLEOTIDE SEQUENCE [LARGE SCALE GENOMIC DNA]</scope>
    <source>
        <strain evidence="4 5">CM01</strain>
    </source>
</reference>
<sequence length="226" mass="23946">MVSFKTTGFVAAAALATVAQADYTIDPKTVPFATRGNEPYISWTSMTPADGLLLDRWCRDEKLTCPMICQQTEPRTTLVNDCDPETLMYGCLCGNNKQPNISEYSLSIPYYCVNKCNNNNMCASDCLQNHPCGATNPQRYNASATSSQGATAAKTGSDGIYTGPPGSANDGSSGKKSGAGSALEAGRSYGFAVVFVGLFAGFTMLERIATEHVVTGNLGWTIKVVG</sequence>
<evidence type="ECO:0000256" key="1">
    <source>
        <dbReference type="SAM" id="MobiDB-lite"/>
    </source>
</evidence>
<dbReference type="GeneID" id="18169663"/>
<feature type="region of interest" description="Disordered" evidence="1">
    <location>
        <begin position="143"/>
        <end position="177"/>
    </location>
</feature>